<dbReference type="PANTHER" id="PTHR33386">
    <property type="entry name" value="OS02G0740600 PROTEIN"/>
    <property type="match status" value="1"/>
</dbReference>
<name>A0AAV8FEH9_9POAL</name>
<evidence type="ECO:0000256" key="1">
    <source>
        <dbReference type="SAM" id="MobiDB-lite"/>
    </source>
</evidence>
<proteinExistence type="predicted"/>
<feature type="compositionally biased region" description="Basic and acidic residues" evidence="1">
    <location>
        <begin position="8"/>
        <end position="18"/>
    </location>
</feature>
<evidence type="ECO:0000313" key="3">
    <source>
        <dbReference type="Proteomes" id="UP001140206"/>
    </source>
</evidence>
<dbReference type="AlphaFoldDB" id="A0AAV8FEH9"/>
<dbReference type="EMBL" id="JAMFTS010000002">
    <property type="protein sequence ID" value="KAJ4789951.1"/>
    <property type="molecule type" value="Genomic_DNA"/>
</dbReference>
<evidence type="ECO:0000313" key="2">
    <source>
        <dbReference type="EMBL" id="KAJ4789951.1"/>
    </source>
</evidence>
<gene>
    <name evidence="2" type="ORF">LUZ62_041197</name>
</gene>
<dbReference type="Proteomes" id="UP001140206">
    <property type="component" value="Chromosome 2"/>
</dbReference>
<sequence>MEFLLLSTEKREGKKEDMATNEEPPSWAETWGQGGMGDRSAQTADTTHEDKKKSNSNGTLANVKSVAYTGLTKAKVVVVLGAQKVKNGTVTGIKWVKEKYQKKGSAHADPK</sequence>
<feature type="region of interest" description="Disordered" evidence="1">
    <location>
        <begin position="1"/>
        <end position="60"/>
    </location>
</feature>
<comment type="caution">
    <text evidence="2">The sequence shown here is derived from an EMBL/GenBank/DDBJ whole genome shotgun (WGS) entry which is preliminary data.</text>
</comment>
<organism evidence="2 3">
    <name type="scientific">Rhynchospora pubera</name>
    <dbReference type="NCBI Taxonomy" id="906938"/>
    <lineage>
        <taxon>Eukaryota</taxon>
        <taxon>Viridiplantae</taxon>
        <taxon>Streptophyta</taxon>
        <taxon>Embryophyta</taxon>
        <taxon>Tracheophyta</taxon>
        <taxon>Spermatophyta</taxon>
        <taxon>Magnoliopsida</taxon>
        <taxon>Liliopsida</taxon>
        <taxon>Poales</taxon>
        <taxon>Cyperaceae</taxon>
        <taxon>Cyperoideae</taxon>
        <taxon>Rhynchosporeae</taxon>
        <taxon>Rhynchospora</taxon>
    </lineage>
</organism>
<keyword evidence="3" id="KW-1185">Reference proteome</keyword>
<dbReference type="PANTHER" id="PTHR33386:SF13">
    <property type="entry name" value="EXPRESSED PROTEIN"/>
    <property type="match status" value="1"/>
</dbReference>
<accession>A0AAV8FEH9</accession>
<reference evidence="2" key="1">
    <citation type="submission" date="2022-08" db="EMBL/GenBank/DDBJ databases">
        <authorList>
            <person name="Marques A."/>
        </authorList>
    </citation>
    <scope>NUCLEOTIDE SEQUENCE</scope>
    <source>
        <strain evidence="2">RhyPub2mFocal</strain>
        <tissue evidence="2">Leaves</tissue>
    </source>
</reference>
<protein>
    <submittedName>
        <fullName evidence="2">Uncharacterized protein</fullName>
    </submittedName>
</protein>